<proteinExistence type="predicted"/>
<evidence type="ECO:0000313" key="3">
    <source>
        <dbReference type="Proteomes" id="UP001152607"/>
    </source>
</evidence>
<dbReference type="InterPro" id="IPR021851">
    <property type="entry name" value="DUF3455"/>
</dbReference>
<dbReference type="PANTHER" id="PTHR35567">
    <property type="entry name" value="MALATE DEHYDROGENASE (AFU_ORTHOLOGUE AFUA_2G13800)"/>
    <property type="match status" value="1"/>
</dbReference>
<evidence type="ECO:0000313" key="2">
    <source>
        <dbReference type="EMBL" id="CAI6255016.1"/>
    </source>
</evidence>
<evidence type="ECO:0000256" key="1">
    <source>
        <dbReference type="SAM" id="SignalP"/>
    </source>
</evidence>
<accession>A0A9W4XDV2</accession>
<organism evidence="2 3">
    <name type="scientific">Periconia digitata</name>
    <dbReference type="NCBI Taxonomy" id="1303443"/>
    <lineage>
        <taxon>Eukaryota</taxon>
        <taxon>Fungi</taxon>
        <taxon>Dikarya</taxon>
        <taxon>Ascomycota</taxon>
        <taxon>Pezizomycotina</taxon>
        <taxon>Dothideomycetes</taxon>
        <taxon>Pleosporomycetidae</taxon>
        <taxon>Pleosporales</taxon>
        <taxon>Massarineae</taxon>
        <taxon>Periconiaceae</taxon>
        <taxon>Periconia</taxon>
    </lineage>
</organism>
<evidence type="ECO:0008006" key="4">
    <source>
        <dbReference type="Google" id="ProtNLM"/>
    </source>
</evidence>
<dbReference type="AlphaFoldDB" id="A0A9W4XDV2"/>
<dbReference type="EMBL" id="CAOQHR010000001">
    <property type="protein sequence ID" value="CAI6255016.1"/>
    <property type="molecule type" value="Genomic_DNA"/>
</dbReference>
<keyword evidence="3" id="KW-1185">Reference proteome</keyword>
<feature type="signal peptide" evidence="1">
    <location>
        <begin position="1"/>
        <end position="17"/>
    </location>
</feature>
<keyword evidence="1" id="KW-0732">Signal</keyword>
<reference evidence="2" key="1">
    <citation type="submission" date="2023-01" db="EMBL/GenBank/DDBJ databases">
        <authorList>
            <person name="Van Ghelder C."/>
            <person name="Rancurel C."/>
        </authorList>
    </citation>
    <scope>NUCLEOTIDE SEQUENCE</scope>
    <source>
        <strain evidence="2">CNCM I-4278</strain>
    </source>
</reference>
<gene>
    <name evidence="2" type="ORF">PDIGIT_LOCUS1121</name>
</gene>
<dbReference type="Proteomes" id="UP001152607">
    <property type="component" value="Unassembled WGS sequence"/>
</dbReference>
<sequence length="222" mass="23407">MHSTIAFASLTLPLAFAAPYRLPSEILPRQSNATCDLSSTPQPANTMTPPAADLTLALIAMGRGTQNYTCADSTATTVPSAIGALADLFNASCAVADGLPELGSILEDAASIGTHFFVDNTTPEFDVIGLGETQAKKVESMLAPAATDVPWLRLEAQQQGTTSPVKQIYRLNTKGGIAPSNCEGRVVGETITVEYEAQYWIYASESELAARKKKRSVGTPVA</sequence>
<dbReference type="OrthoDB" id="1859733at2759"/>
<protein>
    <recommendedName>
        <fullName evidence="4">Malate dehydrogenase</fullName>
    </recommendedName>
</protein>
<comment type="caution">
    <text evidence="2">The sequence shown here is derived from an EMBL/GenBank/DDBJ whole genome shotgun (WGS) entry which is preliminary data.</text>
</comment>
<dbReference type="PANTHER" id="PTHR35567:SF11">
    <property type="entry name" value="MALATE DEHYDROGENASE (AFU_ORTHOLOGUE AFUA_2G13800)"/>
    <property type="match status" value="1"/>
</dbReference>
<name>A0A9W4XDV2_9PLEO</name>
<feature type="chain" id="PRO_5040872203" description="Malate dehydrogenase" evidence="1">
    <location>
        <begin position="18"/>
        <end position="222"/>
    </location>
</feature>
<dbReference type="Pfam" id="PF11937">
    <property type="entry name" value="DUF3455"/>
    <property type="match status" value="1"/>
</dbReference>